<protein>
    <submittedName>
        <fullName evidence="1">(rape) hypothetical protein</fullName>
    </submittedName>
</protein>
<organism evidence="1">
    <name type="scientific">Brassica napus</name>
    <name type="common">Rape</name>
    <dbReference type="NCBI Taxonomy" id="3708"/>
    <lineage>
        <taxon>Eukaryota</taxon>
        <taxon>Viridiplantae</taxon>
        <taxon>Streptophyta</taxon>
        <taxon>Embryophyta</taxon>
        <taxon>Tracheophyta</taxon>
        <taxon>Spermatophyta</taxon>
        <taxon>Magnoliopsida</taxon>
        <taxon>eudicotyledons</taxon>
        <taxon>Gunneridae</taxon>
        <taxon>Pentapetalae</taxon>
        <taxon>rosids</taxon>
        <taxon>malvids</taxon>
        <taxon>Brassicales</taxon>
        <taxon>Brassicaceae</taxon>
        <taxon>Brassiceae</taxon>
        <taxon>Brassica</taxon>
    </lineage>
</organism>
<dbReference type="AlphaFoldDB" id="A0A816K6I3"/>
<evidence type="ECO:0000313" key="1">
    <source>
        <dbReference type="EMBL" id="CAF1867321.1"/>
    </source>
</evidence>
<proteinExistence type="predicted"/>
<sequence>MLLLRNVTLTSFFCDCFVHSLEREETDEKYLLSPPRRTIGPLYQY</sequence>
<dbReference type="Proteomes" id="UP001295469">
    <property type="component" value="Chromosome C04"/>
</dbReference>
<name>A0A816K6I3_BRANA</name>
<dbReference type="EMBL" id="HG994368">
    <property type="protein sequence ID" value="CAF1867321.1"/>
    <property type="molecule type" value="Genomic_DNA"/>
</dbReference>
<accession>A0A816K6I3</accession>
<gene>
    <name evidence="1" type="ORF">DARMORV10_C04P64240.1</name>
</gene>
<reference evidence="1" key="1">
    <citation type="submission" date="2021-01" db="EMBL/GenBank/DDBJ databases">
        <authorList>
            <consortium name="Genoscope - CEA"/>
            <person name="William W."/>
        </authorList>
    </citation>
    <scope>NUCLEOTIDE SEQUENCE</scope>
</reference>